<name>A0A9X6RQ55_HYPEX</name>
<evidence type="ECO:0000256" key="1">
    <source>
        <dbReference type="SAM" id="MobiDB-lite"/>
    </source>
</evidence>
<feature type="compositionally biased region" description="Low complexity" evidence="1">
    <location>
        <begin position="20"/>
        <end position="29"/>
    </location>
</feature>
<feature type="non-terminal residue" evidence="2">
    <location>
        <position position="1"/>
    </location>
</feature>
<organism evidence="2 3">
    <name type="scientific">Hypsibius exemplaris</name>
    <name type="common">Freshwater tardigrade</name>
    <dbReference type="NCBI Taxonomy" id="2072580"/>
    <lineage>
        <taxon>Eukaryota</taxon>
        <taxon>Metazoa</taxon>
        <taxon>Ecdysozoa</taxon>
        <taxon>Tardigrada</taxon>
        <taxon>Eutardigrada</taxon>
        <taxon>Parachela</taxon>
        <taxon>Hypsibioidea</taxon>
        <taxon>Hypsibiidae</taxon>
        <taxon>Hypsibius</taxon>
    </lineage>
</organism>
<keyword evidence="3" id="KW-1185">Reference proteome</keyword>
<evidence type="ECO:0000313" key="3">
    <source>
        <dbReference type="Proteomes" id="UP000192578"/>
    </source>
</evidence>
<accession>A0A9X6RQ55</accession>
<feature type="region of interest" description="Disordered" evidence="1">
    <location>
        <begin position="1"/>
        <end position="41"/>
    </location>
</feature>
<proteinExistence type="predicted"/>
<sequence length="133" mass="14623">MTRPPASELALDVTIQKKATSTQTSSTPSRHQTETSPNSRTECTRCQLVPCLIVRTVLTQEQYTCRGDGAEVAEDPRSGRFSQAMSQRMFAGHVAGLRYAFQSETSIRATTQRSIANATLNASSRSFMGKPHR</sequence>
<gene>
    <name evidence="2" type="ORF">BV898_19877</name>
</gene>
<comment type="caution">
    <text evidence="2">The sequence shown here is derived from an EMBL/GenBank/DDBJ whole genome shotgun (WGS) entry which is preliminary data.</text>
</comment>
<reference evidence="3" key="1">
    <citation type="submission" date="2017-01" db="EMBL/GenBank/DDBJ databases">
        <title>Comparative genomics of anhydrobiosis in the tardigrade Hypsibius dujardini.</title>
        <authorList>
            <person name="Yoshida Y."/>
            <person name="Koutsovoulos G."/>
            <person name="Laetsch D."/>
            <person name="Stevens L."/>
            <person name="Kumar S."/>
            <person name="Horikawa D."/>
            <person name="Ishino K."/>
            <person name="Komine S."/>
            <person name="Tomita M."/>
            <person name="Blaxter M."/>
            <person name="Arakawa K."/>
        </authorList>
    </citation>
    <scope>NUCLEOTIDE SEQUENCE [LARGE SCALE GENOMIC DNA]</scope>
    <source>
        <strain evidence="3">Z151</strain>
    </source>
</reference>
<dbReference type="AlphaFoldDB" id="A0A9X6RQ55"/>
<protein>
    <submittedName>
        <fullName evidence="2">Uncharacterized protein</fullName>
    </submittedName>
</protein>
<evidence type="ECO:0000313" key="2">
    <source>
        <dbReference type="EMBL" id="OWA55491.1"/>
    </source>
</evidence>
<dbReference type="Proteomes" id="UP000192578">
    <property type="component" value="Unassembled WGS sequence"/>
</dbReference>
<dbReference type="EMBL" id="MTYJ01000856">
    <property type="protein sequence ID" value="OWA55491.1"/>
    <property type="molecule type" value="Genomic_DNA"/>
</dbReference>